<dbReference type="PANTHER" id="PTHR37299:SF3">
    <property type="entry name" value="STAGE 0 SPORULATION PROTEIN A HOMOLOG"/>
    <property type="match status" value="1"/>
</dbReference>
<reference evidence="10 11" key="1">
    <citation type="submission" date="2015-09" db="EMBL/GenBank/DDBJ databases">
        <title>Genome sequence of Oxobacter pfennigii DSM 3222.</title>
        <authorList>
            <person name="Poehlein A."/>
            <person name="Bengelsdorf F.R."/>
            <person name="Schiel-Bengelsdorf B."/>
            <person name="Duerre P."/>
            <person name="Daniel R."/>
        </authorList>
    </citation>
    <scope>NUCLEOTIDE SEQUENCE [LARGE SCALE GENOMIC DNA]</scope>
    <source>
        <strain evidence="10 11">DSM 3222</strain>
    </source>
</reference>
<dbReference type="OrthoDB" id="9809318at2"/>
<comment type="function">
    <text evidence="5">May play the central regulatory role in sporulation. It may be an element of the effector pathway responsible for the activation of sporulation genes in response to nutritional stress. Spo0A may act in concert with spo0H (a sigma factor) to control the expression of some genes that are critical to the sporulation process.</text>
</comment>
<dbReference type="GO" id="GO:0000156">
    <property type="term" value="F:phosphorelay response regulator activity"/>
    <property type="evidence" value="ECO:0007669"/>
    <property type="project" value="InterPro"/>
</dbReference>
<sequence>MHLNFILADNNKNFLENTCSYIKKFISEHDMDASLGLYTTNPSDVLEYANKNSGQINVYILDMDFDDEINGLALGRVIREKEPLSYIIYVTHSVYMTMMVFKYRLKVFDFLVKPISYSDIADSLTALVEDFKKISNVYFPVKHNSIAVKSGYQEYHIPVNDIVYIESFGPKLIIHTNDGSIEYYGTLKDIESSINELTDTFFRSHKSFLINTRHITEANLQDMSVTMSTGDKCLISRNKRTFLKNLASLDNAHAGHMQYKNR</sequence>
<evidence type="ECO:0000313" key="10">
    <source>
        <dbReference type="EMBL" id="KPU42380.1"/>
    </source>
</evidence>
<dbReference type="PROSITE" id="PS50110">
    <property type="entry name" value="RESPONSE_REGULATORY"/>
    <property type="match status" value="1"/>
</dbReference>
<gene>
    <name evidence="10" type="primary">agrA</name>
    <name evidence="10" type="ORF">OXPF_41650</name>
</gene>
<feature type="domain" description="Response regulatory" evidence="8">
    <location>
        <begin position="4"/>
        <end position="128"/>
    </location>
</feature>
<dbReference type="Pfam" id="PF04397">
    <property type="entry name" value="LytTR"/>
    <property type="match status" value="1"/>
</dbReference>
<dbReference type="Gene3D" id="3.40.50.2300">
    <property type="match status" value="1"/>
</dbReference>
<evidence type="ECO:0000256" key="1">
    <source>
        <dbReference type="ARBA" id="ARBA00018672"/>
    </source>
</evidence>
<dbReference type="RefSeq" id="WP_054877095.1">
    <property type="nucleotide sequence ID" value="NZ_LKET01000068.1"/>
</dbReference>
<dbReference type="InterPro" id="IPR011006">
    <property type="entry name" value="CheY-like_superfamily"/>
</dbReference>
<dbReference type="STRING" id="36849.OXPF_41650"/>
<dbReference type="EMBL" id="LKET01000068">
    <property type="protein sequence ID" value="KPU42380.1"/>
    <property type="molecule type" value="Genomic_DNA"/>
</dbReference>
<keyword evidence="7" id="KW-0597">Phosphoprotein</keyword>
<dbReference type="SMART" id="SM00850">
    <property type="entry name" value="LytTR"/>
    <property type="match status" value="1"/>
</dbReference>
<feature type="modified residue" description="4-aspartylphosphate" evidence="7">
    <location>
        <position position="62"/>
    </location>
</feature>
<dbReference type="InterPro" id="IPR046947">
    <property type="entry name" value="LytR-like"/>
</dbReference>
<keyword evidence="11" id="KW-1185">Reference proteome</keyword>
<dbReference type="Pfam" id="PF00072">
    <property type="entry name" value="Response_reg"/>
    <property type="match status" value="1"/>
</dbReference>
<dbReference type="AlphaFoldDB" id="A0A0P8W433"/>
<dbReference type="Proteomes" id="UP000050326">
    <property type="component" value="Unassembled WGS sequence"/>
</dbReference>
<dbReference type="InterPro" id="IPR001789">
    <property type="entry name" value="Sig_transdc_resp-reg_receiver"/>
</dbReference>
<protein>
    <recommendedName>
        <fullName evidence="1">Stage 0 sporulation protein A homolog</fullName>
    </recommendedName>
</protein>
<evidence type="ECO:0000313" key="11">
    <source>
        <dbReference type="Proteomes" id="UP000050326"/>
    </source>
</evidence>
<dbReference type="Gene3D" id="2.40.50.1020">
    <property type="entry name" value="LytTr DNA-binding domain"/>
    <property type="match status" value="1"/>
</dbReference>
<evidence type="ECO:0000256" key="5">
    <source>
        <dbReference type="ARBA" id="ARBA00024867"/>
    </source>
</evidence>
<dbReference type="PANTHER" id="PTHR37299">
    <property type="entry name" value="TRANSCRIPTIONAL REGULATOR-RELATED"/>
    <property type="match status" value="1"/>
</dbReference>
<evidence type="ECO:0000259" key="8">
    <source>
        <dbReference type="PROSITE" id="PS50110"/>
    </source>
</evidence>
<comment type="function">
    <text evidence="6">Required for high-level post-exponential phase expression of a series of secreted proteins.</text>
</comment>
<organism evidence="10 11">
    <name type="scientific">Oxobacter pfennigii</name>
    <dbReference type="NCBI Taxonomy" id="36849"/>
    <lineage>
        <taxon>Bacteria</taxon>
        <taxon>Bacillati</taxon>
        <taxon>Bacillota</taxon>
        <taxon>Clostridia</taxon>
        <taxon>Eubacteriales</taxon>
        <taxon>Clostridiaceae</taxon>
        <taxon>Oxobacter</taxon>
    </lineage>
</organism>
<evidence type="ECO:0000259" key="9">
    <source>
        <dbReference type="PROSITE" id="PS50930"/>
    </source>
</evidence>
<comment type="caution">
    <text evidence="10">The sequence shown here is derived from an EMBL/GenBank/DDBJ whole genome shotgun (WGS) entry which is preliminary data.</text>
</comment>
<evidence type="ECO:0000256" key="7">
    <source>
        <dbReference type="PROSITE-ProRule" id="PRU00169"/>
    </source>
</evidence>
<keyword evidence="2" id="KW-0963">Cytoplasm</keyword>
<evidence type="ECO:0000256" key="3">
    <source>
        <dbReference type="ARBA" id="ARBA00023012"/>
    </source>
</evidence>
<dbReference type="InterPro" id="IPR007492">
    <property type="entry name" value="LytTR_DNA-bd_dom"/>
</dbReference>
<dbReference type="SUPFAM" id="SSF52172">
    <property type="entry name" value="CheY-like"/>
    <property type="match status" value="1"/>
</dbReference>
<accession>A0A0P8W433</accession>
<evidence type="ECO:0000256" key="4">
    <source>
        <dbReference type="ARBA" id="ARBA00023159"/>
    </source>
</evidence>
<dbReference type="GO" id="GO:0003677">
    <property type="term" value="F:DNA binding"/>
    <property type="evidence" value="ECO:0007669"/>
    <property type="project" value="InterPro"/>
</dbReference>
<keyword evidence="4" id="KW-0010">Activator</keyword>
<keyword evidence="3" id="KW-0902">Two-component regulatory system</keyword>
<dbReference type="PROSITE" id="PS50930">
    <property type="entry name" value="HTH_LYTTR"/>
    <property type="match status" value="1"/>
</dbReference>
<proteinExistence type="predicted"/>
<name>A0A0P8W433_9CLOT</name>
<evidence type="ECO:0000256" key="6">
    <source>
        <dbReference type="ARBA" id="ARBA00037164"/>
    </source>
</evidence>
<evidence type="ECO:0000256" key="2">
    <source>
        <dbReference type="ARBA" id="ARBA00022490"/>
    </source>
</evidence>
<feature type="domain" description="HTH LytTR-type" evidence="9">
    <location>
        <begin position="146"/>
        <end position="249"/>
    </location>
</feature>